<name>A0ABW1RR64_9LACO</name>
<evidence type="ECO:0000313" key="2">
    <source>
        <dbReference type="EMBL" id="MFC6177926.1"/>
    </source>
</evidence>
<keyword evidence="3" id="KW-1185">Reference proteome</keyword>
<accession>A0ABW1RR64</accession>
<reference evidence="3" key="1">
    <citation type="journal article" date="2019" name="Int. J. Syst. Evol. Microbiol.">
        <title>The Global Catalogue of Microorganisms (GCM) 10K type strain sequencing project: providing services to taxonomists for standard genome sequencing and annotation.</title>
        <authorList>
            <consortium name="The Broad Institute Genomics Platform"/>
            <consortium name="The Broad Institute Genome Sequencing Center for Infectious Disease"/>
            <person name="Wu L."/>
            <person name="Ma J."/>
        </authorList>
    </citation>
    <scope>NUCLEOTIDE SEQUENCE [LARGE SCALE GENOMIC DNA]</scope>
    <source>
        <strain evidence="3">CCM 8924</strain>
    </source>
</reference>
<keyword evidence="1" id="KW-1133">Transmembrane helix</keyword>
<keyword evidence="1" id="KW-0812">Transmembrane</keyword>
<feature type="transmembrane region" description="Helical" evidence="1">
    <location>
        <begin position="66"/>
        <end position="86"/>
    </location>
</feature>
<dbReference type="RefSeq" id="WP_042494555.1">
    <property type="nucleotide sequence ID" value="NZ_BJDT01000010.1"/>
</dbReference>
<proteinExistence type="predicted"/>
<evidence type="ECO:0000313" key="3">
    <source>
        <dbReference type="Proteomes" id="UP001596158"/>
    </source>
</evidence>
<protein>
    <submittedName>
        <fullName evidence="2">Uncharacterized protein</fullName>
    </submittedName>
</protein>
<feature type="transmembrane region" description="Helical" evidence="1">
    <location>
        <begin position="92"/>
        <end position="117"/>
    </location>
</feature>
<organism evidence="2 3">
    <name type="scientific">Weissella sagaensis</name>
    <dbReference type="NCBI Taxonomy" id="2559928"/>
    <lineage>
        <taxon>Bacteria</taxon>
        <taxon>Bacillati</taxon>
        <taxon>Bacillota</taxon>
        <taxon>Bacilli</taxon>
        <taxon>Lactobacillales</taxon>
        <taxon>Lactobacillaceae</taxon>
        <taxon>Weissella</taxon>
    </lineage>
</organism>
<dbReference type="Proteomes" id="UP001596158">
    <property type="component" value="Unassembled WGS sequence"/>
</dbReference>
<gene>
    <name evidence="2" type="ORF">ACFQGR_00635</name>
</gene>
<evidence type="ECO:0000256" key="1">
    <source>
        <dbReference type="SAM" id="Phobius"/>
    </source>
</evidence>
<feature type="transmembrane region" description="Helical" evidence="1">
    <location>
        <begin position="42"/>
        <end position="59"/>
    </location>
</feature>
<comment type="caution">
    <text evidence="2">The sequence shown here is derived from an EMBL/GenBank/DDBJ whole genome shotgun (WGS) entry which is preliminary data.</text>
</comment>
<feature type="transmembrane region" description="Helical" evidence="1">
    <location>
        <begin position="12"/>
        <end position="30"/>
    </location>
</feature>
<sequence>MKKINECLKKHPLSVLFVTAIIVGLLKMFINTIQRRPIYEELDGVIYIFGVYLVCWIIAKIIHNTYIRLGVVAFITFIYLSIQMFFDGSYVNFTSFIVTGGVAILIAVIIVFTIHIIEKQVK</sequence>
<keyword evidence="1" id="KW-0472">Membrane</keyword>
<dbReference type="EMBL" id="JBHSSG010000005">
    <property type="protein sequence ID" value="MFC6177926.1"/>
    <property type="molecule type" value="Genomic_DNA"/>
</dbReference>